<feature type="compositionally biased region" description="Basic residues" evidence="2">
    <location>
        <begin position="460"/>
        <end position="471"/>
    </location>
</feature>
<evidence type="ECO:0000313" key="4">
    <source>
        <dbReference type="Proteomes" id="UP000275078"/>
    </source>
</evidence>
<organism evidence="3 4">
    <name type="scientific">Ascobolus immersus RN42</name>
    <dbReference type="NCBI Taxonomy" id="1160509"/>
    <lineage>
        <taxon>Eukaryota</taxon>
        <taxon>Fungi</taxon>
        <taxon>Dikarya</taxon>
        <taxon>Ascomycota</taxon>
        <taxon>Pezizomycotina</taxon>
        <taxon>Pezizomycetes</taxon>
        <taxon>Pezizales</taxon>
        <taxon>Ascobolaceae</taxon>
        <taxon>Ascobolus</taxon>
    </lineage>
</organism>
<gene>
    <name evidence="3" type="ORF">BJ508DRAFT_330910</name>
</gene>
<reference evidence="3 4" key="1">
    <citation type="journal article" date="2018" name="Nat. Ecol. Evol.">
        <title>Pezizomycetes genomes reveal the molecular basis of ectomycorrhizal truffle lifestyle.</title>
        <authorList>
            <person name="Murat C."/>
            <person name="Payen T."/>
            <person name="Noel B."/>
            <person name="Kuo A."/>
            <person name="Morin E."/>
            <person name="Chen J."/>
            <person name="Kohler A."/>
            <person name="Krizsan K."/>
            <person name="Balestrini R."/>
            <person name="Da Silva C."/>
            <person name="Montanini B."/>
            <person name="Hainaut M."/>
            <person name="Levati E."/>
            <person name="Barry K.W."/>
            <person name="Belfiori B."/>
            <person name="Cichocki N."/>
            <person name="Clum A."/>
            <person name="Dockter R.B."/>
            <person name="Fauchery L."/>
            <person name="Guy J."/>
            <person name="Iotti M."/>
            <person name="Le Tacon F."/>
            <person name="Lindquist E.A."/>
            <person name="Lipzen A."/>
            <person name="Malagnac F."/>
            <person name="Mello A."/>
            <person name="Molinier V."/>
            <person name="Miyauchi S."/>
            <person name="Poulain J."/>
            <person name="Riccioni C."/>
            <person name="Rubini A."/>
            <person name="Sitrit Y."/>
            <person name="Splivallo R."/>
            <person name="Traeger S."/>
            <person name="Wang M."/>
            <person name="Zifcakova L."/>
            <person name="Wipf D."/>
            <person name="Zambonelli A."/>
            <person name="Paolocci F."/>
            <person name="Nowrousian M."/>
            <person name="Ottonello S."/>
            <person name="Baldrian P."/>
            <person name="Spatafora J.W."/>
            <person name="Henrissat B."/>
            <person name="Nagy L.G."/>
            <person name="Aury J.M."/>
            <person name="Wincker P."/>
            <person name="Grigoriev I.V."/>
            <person name="Bonfante P."/>
            <person name="Martin F.M."/>
        </authorList>
    </citation>
    <scope>NUCLEOTIDE SEQUENCE [LARGE SCALE GENOMIC DNA]</scope>
    <source>
        <strain evidence="3 4">RN42</strain>
    </source>
</reference>
<feature type="region of interest" description="Disordered" evidence="2">
    <location>
        <begin position="276"/>
        <end position="343"/>
    </location>
</feature>
<accession>A0A3N4HVU3</accession>
<evidence type="ECO:0000313" key="3">
    <source>
        <dbReference type="EMBL" id="RPA76658.1"/>
    </source>
</evidence>
<dbReference type="AlphaFoldDB" id="A0A3N4HVU3"/>
<dbReference type="EMBL" id="ML119740">
    <property type="protein sequence ID" value="RPA76658.1"/>
    <property type="molecule type" value="Genomic_DNA"/>
</dbReference>
<keyword evidence="4" id="KW-1185">Reference proteome</keyword>
<feature type="coiled-coil region" evidence="1">
    <location>
        <begin position="561"/>
        <end position="598"/>
    </location>
</feature>
<feature type="compositionally biased region" description="Basic residues" evidence="2">
    <location>
        <begin position="297"/>
        <end position="306"/>
    </location>
</feature>
<evidence type="ECO:0000256" key="2">
    <source>
        <dbReference type="SAM" id="MobiDB-lite"/>
    </source>
</evidence>
<feature type="region of interest" description="Disordered" evidence="2">
    <location>
        <begin position="418"/>
        <end position="475"/>
    </location>
</feature>
<name>A0A3N4HVU3_ASCIM</name>
<keyword evidence="1" id="KW-0175">Coiled coil</keyword>
<protein>
    <submittedName>
        <fullName evidence="3">Uncharacterized protein</fullName>
    </submittedName>
</protein>
<sequence length="641" mass="71506">MARWDIQVDSTFAVTETFITTPETTTASQDVEIAPTPQQPSASLNRFPIIRAVRYALLKLQVATANPTNPQLQSIKMRFTILLTSTLLSLSSVLATPRARASPNSVRFRIELAQNQLSELSRLLSDTKKPSTTHIEDIFEQDEKETPDFDVDDPYDEDDRETCGLLACIANMFRRKSKGSGGSTVGVLYGHPTYGHDLGRLGNSVTVRGVNTMDQNTHITHTNTDKMDTSSNNAPAPLPIDDLVEFPPLGMLKQATKESWRRKALQKDMVVTPIDVVKNSATKRPSKGQEKSVSHASHAKLPSRPRHNGDYRPMQPQQQLPFVSSYHPGPGFGQSNAPPYYEPQQYIPNSQQVYFQTNTVNNYYNYGRSPAVGMMHQGQGVYGNHYPPYYHSQHPLNIQPQCQPNLSMVYPGGMAPGSFNSRPSALRAPRAHQHTSQSIPLQASQGPTESQVPDVERNTLRNRRKRHRRQQKKAEHRLQLQLEAQAQAFPPAYGSESQAYTLPAYWSSAYGSPAYGSSAYDPSAYGSTYYGLPPYYAYEHPMALPAPNSPPSLPSFEDAEIEVLEEALKATKLNKRTKEEEEQVKQQLMVAAQQKAREVGVLASHNVREVGKHCSYGDKADEGTSDLYTYEDYLSSIENSR</sequence>
<proteinExistence type="predicted"/>
<feature type="compositionally biased region" description="Polar residues" evidence="2">
    <location>
        <begin position="434"/>
        <end position="451"/>
    </location>
</feature>
<dbReference type="Proteomes" id="UP000275078">
    <property type="component" value="Unassembled WGS sequence"/>
</dbReference>
<evidence type="ECO:0000256" key="1">
    <source>
        <dbReference type="SAM" id="Coils"/>
    </source>
</evidence>